<dbReference type="AlphaFoldDB" id="A0A835IHN5"/>
<dbReference type="SUPFAM" id="SSF56219">
    <property type="entry name" value="DNase I-like"/>
    <property type="match status" value="1"/>
</dbReference>
<name>A0A835IHN5_9MAGN</name>
<keyword evidence="2" id="KW-1185">Reference proteome</keyword>
<dbReference type="Proteomes" id="UP000631114">
    <property type="component" value="Unassembled WGS sequence"/>
</dbReference>
<dbReference type="Gene3D" id="3.60.10.10">
    <property type="entry name" value="Endonuclease/exonuclease/phosphatase"/>
    <property type="match status" value="1"/>
</dbReference>
<dbReference type="PANTHER" id="PTHR33710">
    <property type="entry name" value="BNAC02G09200D PROTEIN"/>
    <property type="match status" value="1"/>
</dbReference>
<proteinExistence type="predicted"/>
<sequence>MDFSNCLNSCGLSDLKAHGCFYTWTNNSDYVRKWSKIDRCLVNSCWNSQFHNSSVTFLTQGVSDHSLFVVSWHDNYQYHPPFRFCNFWCLHPDFKDTLLEAWESSFIGNPLFILTQKLKVLKPQLKNWARSQCSNIKSRVLEARKFLFEVQTKMHLSPLDVSLYYQEKQARLLYTSLVSMEEVDLKQRSHCDYMQYGDRCNAFFHKSIQEKKGRNSIWSVEDNSGIKSTTADVADSFIKLAEIVLWKVISEEHISIAQVSAISQERNTRIFQKKYRPPQLVMVRILEDMKLYIQRVVKDIPDSTSVRVLLQNLGIDANYHAKEPIYCQWRKPDPGHVKLNTDGSLTPSDQGFGGIARKEDGTMHFAYMGSNPKRSILQQS</sequence>
<organism evidence="1 2">
    <name type="scientific">Coptis chinensis</name>
    <dbReference type="NCBI Taxonomy" id="261450"/>
    <lineage>
        <taxon>Eukaryota</taxon>
        <taxon>Viridiplantae</taxon>
        <taxon>Streptophyta</taxon>
        <taxon>Embryophyta</taxon>
        <taxon>Tracheophyta</taxon>
        <taxon>Spermatophyta</taxon>
        <taxon>Magnoliopsida</taxon>
        <taxon>Ranunculales</taxon>
        <taxon>Ranunculaceae</taxon>
        <taxon>Coptidoideae</taxon>
        <taxon>Coptis</taxon>
    </lineage>
</organism>
<reference evidence="1 2" key="1">
    <citation type="submission" date="2020-10" db="EMBL/GenBank/DDBJ databases">
        <title>The Coptis chinensis genome and diversification of protoberbering-type alkaloids.</title>
        <authorList>
            <person name="Wang B."/>
            <person name="Shu S."/>
            <person name="Song C."/>
            <person name="Liu Y."/>
        </authorList>
    </citation>
    <scope>NUCLEOTIDE SEQUENCE [LARGE SCALE GENOMIC DNA]</scope>
    <source>
        <strain evidence="1">HL-2020</strain>
        <tissue evidence="1">Leaf</tissue>
    </source>
</reference>
<dbReference type="InterPro" id="IPR036691">
    <property type="entry name" value="Endo/exonu/phosph_ase_sf"/>
</dbReference>
<comment type="caution">
    <text evidence="1">The sequence shown here is derived from an EMBL/GenBank/DDBJ whole genome shotgun (WGS) entry which is preliminary data.</text>
</comment>
<dbReference type="EMBL" id="JADFTS010000002">
    <property type="protein sequence ID" value="KAF9618105.1"/>
    <property type="molecule type" value="Genomic_DNA"/>
</dbReference>
<accession>A0A835IHN5</accession>
<protein>
    <submittedName>
        <fullName evidence="1">Uncharacterized protein</fullName>
    </submittedName>
</protein>
<dbReference type="PANTHER" id="PTHR33710:SF64">
    <property type="entry name" value="ENDONUCLEASE_EXONUCLEASE_PHOSPHATASE DOMAIN-CONTAINING PROTEIN"/>
    <property type="match status" value="1"/>
</dbReference>
<dbReference type="OrthoDB" id="1742140at2759"/>
<evidence type="ECO:0000313" key="2">
    <source>
        <dbReference type="Proteomes" id="UP000631114"/>
    </source>
</evidence>
<gene>
    <name evidence="1" type="ORF">IFM89_000064</name>
</gene>
<evidence type="ECO:0000313" key="1">
    <source>
        <dbReference type="EMBL" id="KAF9618105.1"/>
    </source>
</evidence>